<reference evidence="9 10" key="1">
    <citation type="submission" date="2023-07" db="EMBL/GenBank/DDBJ databases">
        <title>Sorghum-associated microbial communities from plants grown in Nebraska, USA.</title>
        <authorList>
            <person name="Schachtman D."/>
        </authorList>
    </citation>
    <scope>NUCLEOTIDE SEQUENCE [LARGE SCALE GENOMIC DNA]</scope>
    <source>
        <strain evidence="9 10">BE57</strain>
    </source>
</reference>
<evidence type="ECO:0000256" key="4">
    <source>
        <dbReference type="ARBA" id="ARBA00022692"/>
    </source>
</evidence>
<name>A0ABU1QVF8_9BACT</name>
<comment type="subcellular location">
    <subcellularLocation>
        <location evidence="1">Cell membrane</location>
        <topology evidence="1">Single-pass membrane protein</topology>
    </subcellularLocation>
    <subcellularLocation>
        <location evidence="7">Cell membrane</location>
        <topology evidence="7">Single-pass type II membrane protein</topology>
    </subcellularLocation>
</comment>
<evidence type="ECO:0000256" key="1">
    <source>
        <dbReference type="ARBA" id="ARBA00004162"/>
    </source>
</evidence>
<evidence type="ECO:0000256" key="7">
    <source>
        <dbReference type="RuleBase" id="RU003879"/>
    </source>
</evidence>
<feature type="transmembrane region" description="Helical" evidence="8">
    <location>
        <begin position="26"/>
        <end position="45"/>
    </location>
</feature>
<evidence type="ECO:0000256" key="2">
    <source>
        <dbReference type="ARBA" id="ARBA00005811"/>
    </source>
</evidence>
<organism evidence="9 10">
    <name type="scientific">Dyadobacter fermentans</name>
    <dbReference type="NCBI Taxonomy" id="94254"/>
    <lineage>
        <taxon>Bacteria</taxon>
        <taxon>Pseudomonadati</taxon>
        <taxon>Bacteroidota</taxon>
        <taxon>Cytophagia</taxon>
        <taxon>Cytophagales</taxon>
        <taxon>Spirosomataceae</taxon>
        <taxon>Dyadobacter</taxon>
    </lineage>
</organism>
<keyword evidence="5 8" id="KW-1133">Transmembrane helix</keyword>
<dbReference type="RefSeq" id="WP_309982523.1">
    <property type="nucleotide sequence ID" value="NZ_JAVDTI010000002.1"/>
</dbReference>
<comment type="caution">
    <text evidence="9">The sequence shown here is derived from an EMBL/GenBank/DDBJ whole genome shotgun (WGS) entry which is preliminary data.</text>
</comment>
<evidence type="ECO:0000313" key="9">
    <source>
        <dbReference type="EMBL" id="MDR6805073.1"/>
    </source>
</evidence>
<keyword evidence="6 8" id="KW-0472">Membrane</keyword>
<sequence length="187" mass="20457">MAAIEVAGNAHGTGSGRMRTRISTRIDMTPMVDLGFLLITFFMLATTMSKPTSMSVFFPEKTKINDTDPIRASGVLTIFLGNHDEVYYLDGIAANDEHAASSLKTARPGFELRNVIFAAQKRVAALPHEGSADRSLVVVIKPTAVSSYKNMVDAMDEMAITKTNRYALVDQLTEAETKLLGDRILEK</sequence>
<dbReference type="EMBL" id="JAVDTI010000002">
    <property type="protein sequence ID" value="MDR6805073.1"/>
    <property type="molecule type" value="Genomic_DNA"/>
</dbReference>
<evidence type="ECO:0000256" key="6">
    <source>
        <dbReference type="ARBA" id="ARBA00023136"/>
    </source>
</evidence>
<dbReference type="InterPro" id="IPR003400">
    <property type="entry name" value="ExbD"/>
</dbReference>
<comment type="similarity">
    <text evidence="2 7">Belongs to the ExbD/TolR family.</text>
</comment>
<proteinExistence type="inferred from homology"/>
<evidence type="ECO:0000313" key="10">
    <source>
        <dbReference type="Proteomes" id="UP001264980"/>
    </source>
</evidence>
<keyword evidence="7" id="KW-0653">Protein transport</keyword>
<dbReference type="Proteomes" id="UP001264980">
    <property type="component" value="Unassembled WGS sequence"/>
</dbReference>
<keyword evidence="10" id="KW-1185">Reference proteome</keyword>
<evidence type="ECO:0000256" key="8">
    <source>
        <dbReference type="SAM" id="Phobius"/>
    </source>
</evidence>
<evidence type="ECO:0000256" key="3">
    <source>
        <dbReference type="ARBA" id="ARBA00022475"/>
    </source>
</evidence>
<accession>A0ABU1QVF8</accession>
<dbReference type="PANTHER" id="PTHR30558:SF3">
    <property type="entry name" value="BIOPOLYMER TRANSPORT PROTEIN EXBD-RELATED"/>
    <property type="match status" value="1"/>
</dbReference>
<protein>
    <submittedName>
        <fullName evidence="9">Biopolymer transport protein ExbD</fullName>
    </submittedName>
</protein>
<keyword evidence="3" id="KW-1003">Cell membrane</keyword>
<keyword evidence="7" id="KW-0813">Transport</keyword>
<dbReference type="Pfam" id="PF02472">
    <property type="entry name" value="ExbD"/>
    <property type="match status" value="1"/>
</dbReference>
<dbReference type="PANTHER" id="PTHR30558">
    <property type="entry name" value="EXBD MEMBRANE COMPONENT OF PMF-DRIVEN MACROMOLECULE IMPORT SYSTEM"/>
    <property type="match status" value="1"/>
</dbReference>
<gene>
    <name evidence="9" type="ORF">J2W84_002119</name>
</gene>
<evidence type="ECO:0000256" key="5">
    <source>
        <dbReference type="ARBA" id="ARBA00022989"/>
    </source>
</evidence>
<keyword evidence="4 7" id="KW-0812">Transmembrane</keyword>